<dbReference type="AlphaFoldDB" id="A0A2P8H9N8"/>
<dbReference type="PANTHER" id="PTHR13806">
    <property type="entry name" value="FLOTILLIN-RELATED"/>
    <property type="match status" value="1"/>
</dbReference>
<dbReference type="SUPFAM" id="SSF117892">
    <property type="entry name" value="Band 7/SPFH domain"/>
    <property type="match status" value="1"/>
</dbReference>
<dbReference type="EMBL" id="PYAV01000012">
    <property type="protein sequence ID" value="PSL42924.1"/>
    <property type="molecule type" value="Genomic_DNA"/>
</dbReference>
<comment type="subcellular location">
    <subcellularLocation>
        <location evidence="1">Membrane</location>
    </subcellularLocation>
</comment>
<keyword evidence="5" id="KW-1133">Transmembrane helix</keyword>
<reference evidence="7 8" key="1">
    <citation type="submission" date="2018-03" db="EMBL/GenBank/DDBJ databases">
        <title>Genomic Encyclopedia of Type Strains, Phase III (KMG-III): the genomes of soil and plant-associated and newly described type strains.</title>
        <authorList>
            <person name="Whitman W."/>
        </authorList>
    </citation>
    <scope>NUCLEOTIDE SEQUENCE [LARGE SCALE GENOMIC DNA]</scope>
    <source>
        <strain evidence="7 8">CGMCC 1.07653</strain>
    </source>
</reference>
<dbReference type="RefSeq" id="WP_106589462.1">
    <property type="nucleotide sequence ID" value="NZ_PYAV01000012.1"/>
</dbReference>
<dbReference type="GO" id="GO:0005886">
    <property type="term" value="C:plasma membrane"/>
    <property type="evidence" value="ECO:0007669"/>
    <property type="project" value="TreeGrafter"/>
</dbReference>
<evidence type="ECO:0000256" key="4">
    <source>
        <dbReference type="SAM" id="MobiDB-lite"/>
    </source>
</evidence>
<feature type="transmembrane region" description="Helical" evidence="5">
    <location>
        <begin position="6"/>
        <end position="27"/>
    </location>
</feature>
<keyword evidence="5" id="KW-0812">Transmembrane</keyword>
<dbReference type="Pfam" id="PF01145">
    <property type="entry name" value="Band_7"/>
    <property type="match status" value="1"/>
</dbReference>
<dbReference type="InterPro" id="IPR031905">
    <property type="entry name" value="Flotillin_C"/>
</dbReference>
<organism evidence="7 8">
    <name type="scientific">Salsuginibacillus halophilus</name>
    <dbReference type="NCBI Taxonomy" id="517424"/>
    <lineage>
        <taxon>Bacteria</taxon>
        <taxon>Bacillati</taxon>
        <taxon>Bacillota</taxon>
        <taxon>Bacilli</taxon>
        <taxon>Bacillales</taxon>
        <taxon>Bacillaceae</taxon>
        <taxon>Salsuginibacillus</taxon>
    </lineage>
</organism>
<keyword evidence="8" id="KW-1185">Reference proteome</keyword>
<evidence type="ECO:0000256" key="1">
    <source>
        <dbReference type="ARBA" id="ARBA00004370"/>
    </source>
</evidence>
<comment type="caution">
    <text evidence="7">The sequence shown here is derived from an EMBL/GenBank/DDBJ whole genome shotgun (WGS) entry which is preliminary data.</text>
</comment>
<accession>A0A2P8H9N8</accession>
<dbReference type="PANTHER" id="PTHR13806:SF46">
    <property type="entry name" value="FLOTILLIN-1-RELATED"/>
    <property type="match status" value="1"/>
</dbReference>
<evidence type="ECO:0000256" key="5">
    <source>
        <dbReference type="SAM" id="Phobius"/>
    </source>
</evidence>
<evidence type="ECO:0000313" key="8">
    <source>
        <dbReference type="Proteomes" id="UP000242310"/>
    </source>
</evidence>
<evidence type="ECO:0000313" key="7">
    <source>
        <dbReference type="EMBL" id="PSL42924.1"/>
    </source>
</evidence>
<dbReference type="InterPro" id="IPR001107">
    <property type="entry name" value="Band_7"/>
</dbReference>
<dbReference type="CDD" id="cd03399">
    <property type="entry name" value="SPFH_flotillin"/>
    <property type="match status" value="1"/>
</dbReference>
<evidence type="ECO:0000256" key="2">
    <source>
        <dbReference type="ARBA" id="ARBA00007161"/>
    </source>
</evidence>
<sequence>MEFMAWMIILFVLLGALALGGIGYYFFMKIRYRTASSNEALIITGPKLGEGDNVFSDEDGRSLKIIRGGGHLLRRFQTATPVPLTSFQLQLTTPRIYADGGVPIQADAVAMVKVADGLKGIAIYAEQFLGKDQGDVEKEIKEVLESNLRAILSKMSVEQINADREAFNEQVMEVAQKQLDDMGFKITSLGLTDLRDDEENGYLENLGRPQIAKVRKEAEIAEAESERETRMHKAKTDQEAKQEEYERQKAISESKKSKEIQEAEFKRETEQARAKSEQSYDLEKARLEKEVEQEKLDLARRQKEEELNLNYMEQERAVQLEEEQSKVRQQKADAEYYETTKRAEAEAERARIEGEADAHVIKERGVAEAEARRLLAKAMEEHGEAIIKEQVVQMLPELAEKIAAPMSNIDSVKVIDSGSGDGVPSVARNTIKTMTDLQEPIKEIAGVDIGEIVNSLAAKGKDTVADAVNNYKAESTEDTAAATTEASDSEQEEK</sequence>
<dbReference type="InterPro" id="IPR027705">
    <property type="entry name" value="Flotillin_fam"/>
</dbReference>
<feature type="region of interest" description="Disordered" evidence="4">
    <location>
        <begin position="321"/>
        <end position="340"/>
    </location>
</feature>
<feature type="region of interest" description="Disordered" evidence="4">
    <location>
        <begin position="222"/>
        <end position="277"/>
    </location>
</feature>
<dbReference type="Gene3D" id="3.30.479.30">
    <property type="entry name" value="Band 7 domain"/>
    <property type="match status" value="1"/>
</dbReference>
<dbReference type="GO" id="GO:0002020">
    <property type="term" value="F:protease binding"/>
    <property type="evidence" value="ECO:0007669"/>
    <property type="project" value="TreeGrafter"/>
</dbReference>
<dbReference type="OrthoDB" id="9786220at2"/>
<evidence type="ECO:0000256" key="3">
    <source>
        <dbReference type="ARBA" id="ARBA00023136"/>
    </source>
</evidence>
<feature type="region of interest" description="Disordered" evidence="4">
    <location>
        <begin position="471"/>
        <end position="494"/>
    </location>
</feature>
<evidence type="ECO:0000259" key="6">
    <source>
        <dbReference type="SMART" id="SM00244"/>
    </source>
</evidence>
<protein>
    <submittedName>
        <fullName evidence="7">Flotillin</fullName>
    </submittedName>
</protein>
<feature type="domain" description="Band 7" evidence="6">
    <location>
        <begin position="29"/>
        <end position="210"/>
    </location>
</feature>
<gene>
    <name evidence="7" type="ORF">B0H94_1127</name>
</gene>
<dbReference type="Pfam" id="PF15975">
    <property type="entry name" value="Flot"/>
    <property type="match status" value="1"/>
</dbReference>
<proteinExistence type="inferred from homology"/>
<dbReference type="SMART" id="SM00244">
    <property type="entry name" value="PHB"/>
    <property type="match status" value="1"/>
</dbReference>
<dbReference type="GO" id="GO:0072659">
    <property type="term" value="P:protein localization to plasma membrane"/>
    <property type="evidence" value="ECO:0007669"/>
    <property type="project" value="TreeGrafter"/>
</dbReference>
<comment type="similarity">
    <text evidence="2">Belongs to the band 7/mec-2 family. Flotillin subfamily.</text>
</comment>
<dbReference type="InterPro" id="IPR036013">
    <property type="entry name" value="Band_7/SPFH_dom_sf"/>
</dbReference>
<keyword evidence="3 5" id="KW-0472">Membrane</keyword>
<dbReference type="Proteomes" id="UP000242310">
    <property type="component" value="Unassembled WGS sequence"/>
</dbReference>
<name>A0A2P8H9N8_9BACI</name>